<dbReference type="InterPro" id="IPR011051">
    <property type="entry name" value="RmlC_Cupin_sf"/>
</dbReference>
<dbReference type="Gene3D" id="2.60.120.10">
    <property type="entry name" value="Jelly Rolls"/>
    <property type="match status" value="1"/>
</dbReference>
<proteinExistence type="predicted"/>
<gene>
    <name evidence="2" type="ORF">DVJ77_19340</name>
</gene>
<dbReference type="Proteomes" id="UP000253782">
    <property type="component" value="Unassembled WGS sequence"/>
</dbReference>
<dbReference type="InterPro" id="IPR014710">
    <property type="entry name" value="RmlC-like_jellyroll"/>
</dbReference>
<protein>
    <submittedName>
        <fullName evidence="2">Cupin domain-containing protein</fullName>
    </submittedName>
</protein>
<evidence type="ECO:0000313" key="2">
    <source>
        <dbReference type="EMBL" id="RDD80028.1"/>
    </source>
</evidence>
<dbReference type="SUPFAM" id="SSF51182">
    <property type="entry name" value="RmlC-like cupins"/>
    <property type="match status" value="1"/>
</dbReference>
<name>A0A369UJY2_9GAMM</name>
<dbReference type="InterPro" id="IPR013096">
    <property type="entry name" value="Cupin_2"/>
</dbReference>
<keyword evidence="3" id="KW-1185">Reference proteome</keyword>
<feature type="domain" description="Cupin type-2" evidence="1">
    <location>
        <begin position="108"/>
        <end position="166"/>
    </location>
</feature>
<accession>A0A369UJY2</accession>
<sequence length="199" mass="21330">MLHAPQCKAAAQNPCPAVVMRDMSGLSPLHVWENVMQFRKFVYCSAGALLATLTGTALAAEGVATAPIAVAKNLSDQKFDAIPGTPACMTGTGLAGDPSKGPALFELKFKTGCTVPWHWHTPDEHVMLVSGIGRMEMKDTKPVTLHAGGYAMLPSQHAHQFTCLSACVMFLRSDGVFDTHYINADGKEITPEEAFAKKK</sequence>
<dbReference type="EMBL" id="QQAH01000022">
    <property type="protein sequence ID" value="RDD80028.1"/>
    <property type="molecule type" value="Genomic_DNA"/>
</dbReference>
<dbReference type="OrthoDB" id="1433532at2"/>
<evidence type="ECO:0000259" key="1">
    <source>
        <dbReference type="Pfam" id="PF07883"/>
    </source>
</evidence>
<dbReference type="Pfam" id="PF07883">
    <property type="entry name" value="Cupin_2"/>
    <property type="match status" value="1"/>
</dbReference>
<comment type="caution">
    <text evidence="2">The sequence shown here is derived from an EMBL/GenBank/DDBJ whole genome shotgun (WGS) entry which is preliminary data.</text>
</comment>
<reference evidence="2 3" key="1">
    <citation type="submission" date="2018-07" db="EMBL/GenBank/DDBJ databases">
        <title>Dyella tabacisoli L4-6T, whole genome shotgun sequence.</title>
        <authorList>
            <person name="Zhou X.-K."/>
            <person name="Li W.-J."/>
            <person name="Duan Y.-Q."/>
        </authorList>
    </citation>
    <scope>NUCLEOTIDE SEQUENCE [LARGE SCALE GENOMIC DNA]</scope>
    <source>
        <strain evidence="2 3">L4-6</strain>
    </source>
</reference>
<evidence type="ECO:0000313" key="3">
    <source>
        <dbReference type="Proteomes" id="UP000253782"/>
    </source>
</evidence>
<organism evidence="2 3">
    <name type="scientific">Dyella tabacisoli</name>
    <dbReference type="NCBI Taxonomy" id="2282381"/>
    <lineage>
        <taxon>Bacteria</taxon>
        <taxon>Pseudomonadati</taxon>
        <taxon>Pseudomonadota</taxon>
        <taxon>Gammaproteobacteria</taxon>
        <taxon>Lysobacterales</taxon>
        <taxon>Rhodanobacteraceae</taxon>
        <taxon>Dyella</taxon>
    </lineage>
</organism>
<dbReference type="AlphaFoldDB" id="A0A369UJY2"/>